<evidence type="ECO:0000256" key="5">
    <source>
        <dbReference type="ARBA" id="ARBA00022764"/>
    </source>
</evidence>
<dbReference type="GO" id="GO:0016740">
    <property type="term" value="F:transferase activity"/>
    <property type="evidence" value="ECO:0007669"/>
    <property type="project" value="UniProtKB-KW"/>
</dbReference>
<dbReference type="Pfam" id="PF16822">
    <property type="entry name" value="ALGX"/>
    <property type="match status" value="1"/>
</dbReference>
<keyword evidence="7" id="KW-1133">Transmembrane helix</keyword>
<proteinExistence type="predicted"/>
<dbReference type="GO" id="GO:0042121">
    <property type="term" value="P:alginic acid biosynthetic process"/>
    <property type="evidence" value="ECO:0007669"/>
    <property type="project" value="UniProtKB-KW"/>
</dbReference>
<protein>
    <recommendedName>
        <fullName evidence="8">AlgX/AlgJ SGNH hydrolase-like domain-containing protein</fullName>
    </recommendedName>
</protein>
<keyword evidence="7" id="KW-0812">Transmembrane</keyword>
<keyword evidence="5" id="KW-0574">Periplasm</keyword>
<dbReference type="AlphaFoldDB" id="A0A919Q5D4"/>
<dbReference type="RefSeq" id="WP_203656398.1">
    <property type="nucleotide sequence ID" value="NZ_BONR01000004.1"/>
</dbReference>
<evidence type="ECO:0000256" key="2">
    <source>
        <dbReference type="ARBA" id="ARBA00005182"/>
    </source>
</evidence>
<evidence type="ECO:0000313" key="9">
    <source>
        <dbReference type="EMBL" id="GIG55176.1"/>
    </source>
</evidence>
<keyword evidence="4" id="KW-0732">Signal</keyword>
<dbReference type="Proteomes" id="UP000652354">
    <property type="component" value="Unassembled WGS sequence"/>
</dbReference>
<comment type="subcellular location">
    <subcellularLocation>
        <location evidence="1">Periplasm</location>
    </subcellularLocation>
</comment>
<keyword evidence="6" id="KW-0016">Alginate biosynthesis</keyword>
<reference evidence="9" key="1">
    <citation type="submission" date="2021-01" db="EMBL/GenBank/DDBJ databases">
        <title>Whole genome shotgun sequence of Demequina activiva NBRC 110675.</title>
        <authorList>
            <person name="Komaki H."/>
            <person name="Tamura T."/>
        </authorList>
    </citation>
    <scope>NUCLEOTIDE SEQUENCE</scope>
    <source>
        <strain evidence="9">NBRC 110675</strain>
    </source>
</reference>
<accession>A0A919Q5D4</accession>
<name>A0A919Q5D4_9MICO</name>
<comment type="pathway">
    <text evidence="2">Glycan biosynthesis; alginate biosynthesis.</text>
</comment>
<evidence type="ECO:0000256" key="6">
    <source>
        <dbReference type="ARBA" id="ARBA00022841"/>
    </source>
</evidence>
<organism evidence="9 10">
    <name type="scientific">Demequina activiva</name>
    <dbReference type="NCBI Taxonomy" id="1582364"/>
    <lineage>
        <taxon>Bacteria</taxon>
        <taxon>Bacillati</taxon>
        <taxon>Actinomycetota</taxon>
        <taxon>Actinomycetes</taxon>
        <taxon>Micrococcales</taxon>
        <taxon>Demequinaceae</taxon>
        <taxon>Demequina</taxon>
    </lineage>
</organism>
<gene>
    <name evidence="9" type="ORF">Dac01nite_19280</name>
</gene>
<keyword evidence="10" id="KW-1185">Reference proteome</keyword>
<evidence type="ECO:0000256" key="7">
    <source>
        <dbReference type="SAM" id="Phobius"/>
    </source>
</evidence>
<dbReference type="EMBL" id="BONR01000004">
    <property type="protein sequence ID" value="GIG55176.1"/>
    <property type="molecule type" value="Genomic_DNA"/>
</dbReference>
<comment type="caution">
    <text evidence="9">The sequence shown here is derived from an EMBL/GenBank/DDBJ whole genome shotgun (WGS) entry which is preliminary data.</text>
</comment>
<keyword evidence="7" id="KW-0472">Membrane</keyword>
<evidence type="ECO:0000256" key="4">
    <source>
        <dbReference type="ARBA" id="ARBA00022729"/>
    </source>
</evidence>
<sequence length="415" mass="46024">MAADPQHASTRRRRALGWTILPAVALGVIVTAGFVSLVAREDGRVSNLDGRALAEFDKPEVETVIDKSWMAGVDDWASDQLAGRATWLSVHAVAQHEVFQDPIVDDVFIDGPDQFMFENHLDRSVPEDMADNAQALSDQLAQRDIPLMWMYAPRKEEIRPEVLPEAWGNELLTEKPALMDALDTGDPMVDLADTVGDPDIFNVSYFRTDHHWTGDAALMAVDQTAAAARELGVDVPDDTRDYERVIYEDEPFYGTLGRRVTAAVTPAPDYISWLEPVGGFSAHQCLDDACDAPLINTYRLEEDSLYANRFRVFLGGDSGYLRIVNDEAPSDTTVLLLKDSYGNPFSVYLAERVSELHVVDERHYRGDLEIAELAEEVGADVVMVLHNQVSLLGVTRFDSTSWVDVKGASTYSEGE</sequence>
<dbReference type="InterPro" id="IPR031811">
    <property type="entry name" value="ALGX/ALGJ_SGNH-like"/>
</dbReference>
<evidence type="ECO:0000256" key="3">
    <source>
        <dbReference type="ARBA" id="ARBA00022679"/>
    </source>
</evidence>
<evidence type="ECO:0000256" key="1">
    <source>
        <dbReference type="ARBA" id="ARBA00004418"/>
    </source>
</evidence>
<dbReference type="GO" id="GO:0042597">
    <property type="term" value="C:periplasmic space"/>
    <property type="evidence" value="ECO:0007669"/>
    <property type="project" value="UniProtKB-SubCell"/>
</dbReference>
<keyword evidence="3" id="KW-0808">Transferase</keyword>
<feature type="domain" description="AlgX/AlgJ SGNH hydrolase-like" evidence="8">
    <location>
        <begin position="111"/>
        <end position="263"/>
    </location>
</feature>
<feature type="transmembrane region" description="Helical" evidence="7">
    <location>
        <begin position="15"/>
        <end position="39"/>
    </location>
</feature>
<evidence type="ECO:0000313" key="10">
    <source>
        <dbReference type="Proteomes" id="UP000652354"/>
    </source>
</evidence>
<evidence type="ECO:0000259" key="8">
    <source>
        <dbReference type="Pfam" id="PF16822"/>
    </source>
</evidence>